<protein>
    <recommendedName>
        <fullName evidence="3">Rubrerythrin diiron-binding domain-containing protein</fullName>
    </recommendedName>
</protein>
<dbReference type="SUPFAM" id="SSF47240">
    <property type="entry name" value="Ferritin-like"/>
    <property type="match status" value="1"/>
</dbReference>
<dbReference type="Gene3D" id="1.20.1260.10">
    <property type="match status" value="1"/>
</dbReference>
<name>A0A2N2EAI6_9BACT</name>
<dbReference type="Proteomes" id="UP000233517">
    <property type="component" value="Unassembled WGS sequence"/>
</dbReference>
<dbReference type="AlphaFoldDB" id="A0A2N2EAI6"/>
<reference evidence="1 2" key="1">
    <citation type="journal article" date="2017" name="ISME J.">
        <title>Potential for microbial H2 and metal transformations associated with novel bacteria and archaea in deep terrestrial subsurface sediments.</title>
        <authorList>
            <person name="Hernsdorf A.W."/>
            <person name="Amano Y."/>
            <person name="Miyakawa K."/>
            <person name="Ise K."/>
            <person name="Suzuki Y."/>
            <person name="Anantharaman K."/>
            <person name="Probst A."/>
            <person name="Burstein D."/>
            <person name="Thomas B.C."/>
            <person name="Banfield J.F."/>
        </authorList>
    </citation>
    <scope>NUCLEOTIDE SEQUENCE [LARGE SCALE GENOMIC DNA]</scope>
    <source>
        <strain evidence="1">HGW-Falkowbacteria-1</strain>
    </source>
</reference>
<evidence type="ECO:0008006" key="3">
    <source>
        <dbReference type="Google" id="ProtNLM"/>
    </source>
</evidence>
<evidence type="ECO:0000313" key="2">
    <source>
        <dbReference type="Proteomes" id="UP000233517"/>
    </source>
</evidence>
<sequence length="75" mass="8670">MNFDKCSMSQEGILLNLQKGLDSEVRARDLCQELLSVMDDENDKKIIDKILKDEERHIKITEELIVVAKAFYANN</sequence>
<comment type="caution">
    <text evidence="1">The sequence shown here is derived from an EMBL/GenBank/DDBJ whole genome shotgun (WGS) entry which is preliminary data.</text>
</comment>
<proteinExistence type="predicted"/>
<dbReference type="InterPro" id="IPR012347">
    <property type="entry name" value="Ferritin-like"/>
</dbReference>
<dbReference type="InterPro" id="IPR009078">
    <property type="entry name" value="Ferritin-like_SF"/>
</dbReference>
<accession>A0A2N2EAI6</accession>
<evidence type="ECO:0000313" key="1">
    <source>
        <dbReference type="EMBL" id="PKM91754.1"/>
    </source>
</evidence>
<gene>
    <name evidence="1" type="ORF">CVU82_00925</name>
</gene>
<dbReference type="EMBL" id="PHAI01000001">
    <property type="protein sequence ID" value="PKM91754.1"/>
    <property type="molecule type" value="Genomic_DNA"/>
</dbReference>
<organism evidence="1 2">
    <name type="scientific">Candidatus Falkowbacteria bacterium HGW-Falkowbacteria-1</name>
    <dbReference type="NCBI Taxonomy" id="2013768"/>
    <lineage>
        <taxon>Bacteria</taxon>
        <taxon>Candidatus Falkowiibacteriota</taxon>
    </lineage>
</organism>